<feature type="transmembrane region" description="Helical" evidence="1">
    <location>
        <begin position="287"/>
        <end position="311"/>
    </location>
</feature>
<proteinExistence type="predicted"/>
<accession>A0A9D0YS32</accession>
<dbReference type="Proteomes" id="UP000886879">
    <property type="component" value="Unassembled WGS sequence"/>
</dbReference>
<reference evidence="3" key="1">
    <citation type="submission" date="2020-10" db="EMBL/GenBank/DDBJ databases">
        <authorList>
            <person name="Gilroy R."/>
        </authorList>
    </citation>
    <scope>NUCLEOTIDE SEQUENCE</scope>
    <source>
        <strain evidence="3">ChiGjej2B2-12916</strain>
    </source>
</reference>
<protein>
    <submittedName>
        <fullName evidence="3">Stage III sporulation protein AE</fullName>
    </submittedName>
</protein>
<feature type="transmembrane region" description="Helical" evidence="1">
    <location>
        <begin position="215"/>
        <end position="239"/>
    </location>
</feature>
<reference evidence="3" key="2">
    <citation type="journal article" date="2021" name="PeerJ">
        <title>Extensive microbial diversity within the chicken gut microbiome revealed by metagenomics and culture.</title>
        <authorList>
            <person name="Gilroy R."/>
            <person name="Ravi A."/>
            <person name="Getino M."/>
            <person name="Pursley I."/>
            <person name="Horton D.L."/>
            <person name="Alikhan N.F."/>
            <person name="Baker D."/>
            <person name="Gharbi K."/>
            <person name="Hall N."/>
            <person name="Watson M."/>
            <person name="Adriaenssens E.M."/>
            <person name="Foster-Nyarko E."/>
            <person name="Jarju S."/>
            <person name="Secka A."/>
            <person name="Antonio M."/>
            <person name="Oren A."/>
            <person name="Chaudhuri R.R."/>
            <person name="La Ragione R."/>
            <person name="Hildebrand F."/>
            <person name="Pallen M.J."/>
        </authorList>
    </citation>
    <scope>NUCLEOTIDE SEQUENCE</scope>
    <source>
        <strain evidence="3">ChiGjej2B2-12916</strain>
    </source>
</reference>
<feature type="chain" id="PRO_5039116360" evidence="2">
    <location>
        <begin position="21"/>
        <end position="364"/>
    </location>
</feature>
<gene>
    <name evidence="3" type="ORF">IAD31_03915</name>
</gene>
<feature type="transmembrane region" description="Helical" evidence="1">
    <location>
        <begin position="77"/>
        <end position="95"/>
    </location>
</feature>
<dbReference type="AlphaFoldDB" id="A0A9D0YS32"/>
<feature type="transmembrane region" description="Helical" evidence="1">
    <location>
        <begin position="332"/>
        <end position="356"/>
    </location>
</feature>
<sequence length="364" mass="37041">MRWVWALCLALLLCVVPARAVSTDQVLEGQEDALGIEEMEREAEQQGGSAVYGESLDEGLQSLVETGKGEMFGIVRAGVRSATILFVILLLCGLAQTVYDAGGGDEIPVVSLAGALAVTVAAVADMSSLLGLGCTAMERMTAFATVLLPVVAGATAATGAIAGAAARQMAAAGFSSLLMNVIQRVLLPMVYGYVAASVAWAALGNPGLKQMAGWLKWVATSVLVVLMMVFVGYLSMSGVVSGSVDAMSMKVAKFAISGAIPVVGGILSDASETILASAGILRSSVGVFGMVTILGICLVPVLQLLVHYLLYKLVAALAATMGQSRVCGLVEQIGGAFGLIMGMTGACALLLLVTLVSSVSAVSG</sequence>
<dbReference type="EMBL" id="DVFO01000037">
    <property type="protein sequence ID" value="HIQ60729.1"/>
    <property type="molecule type" value="Genomic_DNA"/>
</dbReference>
<feature type="transmembrane region" description="Helical" evidence="1">
    <location>
        <begin position="185"/>
        <end position="203"/>
    </location>
</feature>
<keyword evidence="1" id="KW-1133">Transmembrane helix</keyword>
<evidence type="ECO:0000256" key="1">
    <source>
        <dbReference type="SAM" id="Phobius"/>
    </source>
</evidence>
<keyword evidence="1" id="KW-0472">Membrane</keyword>
<feature type="signal peptide" evidence="2">
    <location>
        <begin position="1"/>
        <end position="20"/>
    </location>
</feature>
<dbReference type="Pfam" id="PF09546">
    <property type="entry name" value="Spore_III_AE"/>
    <property type="match status" value="1"/>
</dbReference>
<comment type="caution">
    <text evidence="3">The sequence shown here is derived from an EMBL/GenBank/DDBJ whole genome shotgun (WGS) entry which is preliminary data.</text>
</comment>
<evidence type="ECO:0000256" key="2">
    <source>
        <dbReference type="SAM" id="SignalP"/>
    </source>
</evidence>
<feature type="transmembrane region" description="Helical" evidence="1">
    <location>
        <begin position="107"/>
        <end position="130"/>
    </location>
</feature>
<organism evidence="3 4">
    <name type="scientific">Candidatus Enterenecus faecium</name>
    <dbReference type="NCBI Taxonomy" id="2840780"/>
    <lineage>
        <taxon>Bacteria</taxon>
        <taxon>Bacillati</taxon>
        <taxon>Bacillota</taxon>
        <taxon>Clostridia</taxon>
        <taxon>Eubacteriales</taxon>
        <taxon>Candidatus Enterenecus</taxon>
    </lineage>
</organism>
<evidence type="ECO:0000313" key="3">
    <source>
        <dbReference type="EMBL" id="HIQ60729.1"/>
    </source>
</evidence>
<feature type="transmembrane region" description="Helical" evidence="1">
    <location>
        <begin position="251"/>
        <end position="267"/>
    </location>
</feature>
<name>A0A9D0YS32_9FIRM</name>
<keyword evidence="2" id="KW-0732">Signal</keyword>
<evidence type="ECO:0000313" key="4">
    <source>
        <dbReference type="Proteomes" id="UP000886879"/>
    </source>
</evidence>
<keyword evidence="1" id="KW-0812">Transmembrane</keyword>
<feature type="transmembrane region" description="Helical" evidence="1">
    <location>
        <begin position="142"/>
        <end position="164"/>
    </location>
</feature>
<dbReference type="InterPro" id="IPR014194">
    <property type="entry name" value="Spore_III_AE"/>
</dbReference>